<name>A0AAW0IAH5_MYOGA</name>
<dbReference type="AlphaFoldDB" id="A0AAW0IAH5"/>
<evidence type="ECO:0000313" key="2">
    <source>
        <dbReference type="Proteomes" id="UP001488838"/>
    </source>
</evidence>
<accession>A0AAW0IAH5</accession>
<keyword evidence="2" id="KW-1185">Reference proteome</keyword>
<gene>
    <name evidence="1" type="ORF">U0070_025105</name>
</gene>
<comment type="caution">
    <text evidence="1">The sequence shown here is derived from an EMBL/GenBank/DDBJ whole genome shotgun (WGS) entry which is preliminary data.</text>
</comment>
<sequence>FGIRQFIAGANKIDSNKSPYSQEVVVKWWYLKCPYEPSGDSCSLIGMAATFAPVNVTTEVKSADMYHETLNEGLPVTMRTSTLIMHLSRILYMASLLVKAKWPTNGKSWIY</sequence>
<protein>
    <submittedName>
        <fullName evidence="1">Uncharacterized protein</fullName>
    </submittedName>
</protein>
<dbReference type="Proteomes" id="UP001488838">
    <property type="component" value="Unassembled WGS sequence"/>
</dbReference>
<organism evidence="1 2">
    <name type="scientific">Myodes glareolus</name>
    <name type="common">Bank vole</name>
    <name type="synonym">Clethrionomys glareolus</name>
    <dbReference type="NCBI Taxonomy" id="447135"/>
    <lineage>
        <taxon>Eukaryota</taxon>
        <taxon>Metazoa</taxon>
        <taxon>Chordata</taxon>
        <taxon>Craniata</taxon>
        <taxon>Vertebrata</taxon>
        <taxon>Euteleostomi</taxon>
        <taxon>Mammalia</taxon>
        <taxon>Eutheria</taxon>
        <taxon>Euarchontoglires</taxon>
        <taxon>Glires</taxon>
        <taxon>Rodentia</taxon>
        <taxon>Myomorpha</taxon>
        <taxon>Muroidea</taxon>
        <taxon>Cricetidae</taxon>
        <taxon>Arvicolinae</taxon>
        <taxon>Myodes</taxon>
    </lineage>
</organism>
<evidence type="ECO:0000313" key="1">
    <source>
        <dbReference type="EMBL" id="KAK7811396.1"/>
    </source>
</evidence>
<reference evidence="1 2" key="1">
    <citation type="journal article" date="2023" name="bioRxiv">
        <title>Conserved and derived expression patterns and positive selection on dental genes reveal complex evolutionary context of ever-growing rodent molars.</title>
        <authorList>
            <person name="Calamari Z.T."/>
            <person name="Song A."/>
            <person name="Cohen E."/>
            <person name="Akter M."/>
            <person name="Roy R.D."/>
            <person name="Hallikas O."/>
            <person name="Christensen M.M."/>
            <person name="Li P."/>
            <person name="Marangoni P."/>
            <person name="Jernvall J."/>
            <person name="Klein O.D."/>
        </authorList>
    </citation>
    <scope>NUCLEOTIDE SEQUENCE [LARGE SCALE GENOMIC DNA]</scope>
    <source>
        <strain evidence="1">V071</strain>
    </source>
</reference>
<feature type="non-terminal residue" evidence="1">
    <location>
        <position position="1"/>
    </location>
</feature>
<proteinExistence type="predicted"/>
<dbReference type="EMBL" id="JBBHLL010000175">
    <property type="protein sequence ID" value="KAK7811396.1"/>
    <property type="molecule type" value="Genomic_DNA"/>
</dbReference>